<keyword evidence="5" id="KW-0539">Nucleus</keyword>
<dbReference type="InterPro" id="IPR007219">
    <property type="entry name" value="XnlR_reg_dom"/>
</dbReference>
<feature type="region of interest" description="Disordered" evidence="6">
    <location>
        <begin position="62"/>
        <end position="113"/>
    </location>
</feature>
<proteinExistence type="predicted"/>
<evidence type="ECO:0000256" key="5">
    <source>
        <dbReference type="ARBA" id="ARBA00023242"/>
    </source>
</evidence>
<gene>
    <name evidence="8" type="ORF">EW146_g9448</name>
</gene>
<dbReference type="Pfam" id="PF04082">
    <property type="entry name" value="Fungal_trans"/>
    <property type="match status" value="1"/>
</dbReference>
<comment type="subcellular location">
    <subcellularLocation>
        <location evidence="1">Nucleus</location>
    </subcellularLocation>
</comment>
<dbReference type="AlphaFoldDB" id="A0A4S4L7R3"/>
<dbReference type="GO" id="GO:0000981">
    <property type="term" value="F:DNA-binding transcription factor activity, RNA polymerase II-specific"/>
    <property type="evidence" value="ECO:0007669"/>
    <property type="project" value="InterPro"/>
</dbReference>
<organism evidence="8 9">
    <name type="scientific">Bondarzewia mesenterica</name>
    <dbReference type="NCBI Taxonomy" id="1095465"/>
    <lineage>
        <taxon>Eukaryota</taxon>
        <taxon>Fungi</taxon>
        <taxon>Dikarya</taxon>
        <taxon>Basidiomycota</taxon>
        <taxon>Agaricomycotina</taxon>
        <taxon>Agaricomycetes</taxon>
        <taxon>Russulales</taxon>
        <taxon>Bondarzewiaceae</taxon>
        <taxon>Bondarzewia</taxon>
    </lineage>
</organism>
<dbReference type="EMBL" id="SGPL01000818">
    <property type="protein sequence ID" value="THH07011.1"/>
    <property type="molecule type" value="Genomic_DNA"/>
</dbReference>
<reference evidence="8 9" key="1">
    <citation type="submission" date="2019-02" db="EMBL/GenBank/DDBJ databases">
        <title>Genome sequencing of the rare red list fungi Bondarzewia mesenterica.</title>
        <authorList>
            <person name="Buettner E."/>
            <person name="Kellner H."/>
        </authorList>
    </citation>
    <scope>NUCLEOTIDE SEQUENCE [LARGE SCALE GENOMIC DNA]</scope>
    <source>
        <strain evidence="8 9">DSM 108281</strain>
    </source>
</reference>
<dbReference type="PANTHER" id="PTHR47338">
    <property type="entry name" value="ZN(II)2CYS6 TRANSCRIPTION FACTOR (EUROFUNG)-RELATED"/>
    <property type="match status" value="1"/>
</dbReference>
<dbReference type="GO" id="GO:0003677">
    <property type="term" value="F:DNA binding"/>
    <property type="evidence" value="ECO:0007669"/>
    <property type="project" value="InterPro"/>
</dbReference>
<comment type="caution">
    <text evidence="8">The sequence shown here is derived from an EMBL/GenBank/DDBJ whole genome shotgun (WGS) entry which is preliminary data.</text>
</comment>
<evidence type="ECO:0000313" key="8">
    <source>
        <dbReference type="EMBL" id="THH07011.1"/>
    </source>
</evidence>
<dbReference type="GO" id="GO:0006351">
    <property type="term" value="P:DNA-templated transcription"/>
    <property type="evidence" value="ECO:0007669"/>
    <property type="project" value="InterPro"/>
</dbReference>
<evidence type="ECO:0000313" key="9">
    <source>
        <dbReference type="Proteomes" id="UP000310158"/>
    </source>
</evidence>
<evidence type="ECO:0000256" key="1">
    <source>
        <dbReference type="ARBA" id="ARBA00004123"/>
    </source>
</evidence>
<dbReference type="InterPro" id="IPR050815">
    <property type="entry name" value="TF_fung"/>
</dbReference>
<keyword evidence="9" id="KW-1185">Reference proteome</keyword>
<protein>
    <recommendedName>
        <fullName evidence="7">Xylanolytic transcriptional activator regulatory domain-containing protein</fullName>
    </recommendedName>
</protein>
<evidence type="ECO:0000256" key="2">
    <source>
        <dbReference type="ARBA" id="ARBA00022723"/>
    </source>
</evidence>
<evidence type="ECO:0000256" key="4">
    <source>
        <dbReference type="ARBA" id="ARBA00023163"/>
    </source>
</evidence>
<evidence type="ECO:0000256" key="6">
    <source>
        <dbReference type="SAM" id="MobiDB-lite"/>
    </source>
</evidence>
<keyword evidence="3" id="KW-0805">Transcription regulation</keyword>
<keyword evidence="4" id="KW-0804">Transcription</keyword>
<keyword evidence="2" id="KW-0479">Metal-binding</keyword>
<evidence type="ECO:0000259" key="7">
    <source>
        <dbReference type="Pfam" id="PF04082"/>
    </source>
</evidence>
<accession>A0A4S4L7R3</accession>
<sequence>MDDPLASSSKDPDTPINFAFLKGPKRKRLAKVSLFSPPSHLDHADSPCSNCYFASKDCSYTDASGRPVPAPRSNKSGSTSSNTHHPPVPDPSAPASDKRRKYDTTPEPQPIRMSYETSRLDPCVVRELVNLFFAHCQPYTFIIHKPSFSAALSHDRIPCYLLHTICAIAAPLSKNPAVRTHPQRIAGNPYAQEAVEMMFSKEGRLVVEPNLVTVQALCILQSHELSAQWPWTASTQLFTLALKILEETLHVHARHQNHPVLTPVPSSSFVFSAIDRECARRAFWLIRLMHLTGFTYYYVPIPPAPLNLSLRLPVDETSFELAVHSTLSEYLHVPAPHTQYASEFGHLIRIVSIHWALESTLRAANVDSMDRGAIDSVVQETERALTTWEASLAEHIRFSEASLELQLSMFETGSNGGAWAYFLTHIAHATCVLAVLEVVGARTDLVNLEVDRVDAMCEAGVPRHVCVVGELISFLFEASSILRSVLIDFLARSFLGCARE</sequence>
<feature type="domain" description="Xylanolytic transcriptional activator regulatory" evidence="7">
    <location>
        <begin position="130"/>
        <end position="286"/>
    </location>
</feature>
<dbReference type="GO" id="GO:0008270">
    <property type="term" value="F:zinc ion binding"/>
    <property type="evidence" value="ECO:0007669"/>
    <property type="project" value="InterPro"/>
</dbReference>
<name>A0A4S4L7R3_9AGAM</name>
<evidence type="ECO:0000256" key="3">
    <source>
        <dbReference type="ARBA" id="ARBA00023015"/>
    </source>
</evidence>
<dbReference type="PANTHER" id="PTHR47338:SF5">
    <property type="entry name" value="ZN(II)2CYS6 TRANSCRIPTION FACTOR (EUROFUNG)"/>
    <property type="match status" value="1"/>
</dbReference>
<dbReference type="Proteomes" id="UP000310158">
    <property type="component" value="Unassembled WGS sequence"/>
</dbReference>
<dbReference type="CDD" id="cd12148">
    <property type="entry name" value="fungal_TF_MHR"/>
    <property type="match status" value="1"/>
</dbReference>
<dbReference type="OrthoDB" id="2123952at2759"/>
<feature type="compositionally biased region" description="Polar residues" evidence="6">
    <location>
        <begin position="73"/>
        <end position="83"/>
    </location>
</feature>
<dbReference type="GO" id="GO:0005634">
    <property type="term" value="C:nucleus"/>
    <property type="evidence" value="ECO:0007669"/>
    <property type="project" value="UniProtKB-SubCell"/>
</dbReference>